<dbReference type="InterPro" id="IPR011576">
    <property type="entry name" value="Pyridox_Oxase_N"/>
</dbReference>
<evidence type="ECO:0000259" key="1">
    <source>
        <dbReference type="Pfam" id="PF01243"/>
    </source>
</evidence>
<evidence type="ECO:0000313" key="2">
    <source>
        <dbReference type="EMBL" id="TLF77458.1"/>
    </source>
</evidence>
<sequence length="140" mass="15326">MSFTEDELAYLRSQPLARVATLGEGGQPDVVPLAFEFDGAYFWIGGVGASVLDTRKFRNIRAGRRKVALVVDDVVSMEPFVTRAIRVYGEAGDPVERVGMVGPGIFVPITPTASWSWNMAGEPAGETWYPARKAVHSRPR</sequence>
<protein>
    <submittedName>
        <fullName evidence="2">PPOX class F420-dependent oxidoreductase</fullName>
        <ecNumber evidence="2">1.-.-.-</ecNumber>
    </submittedName>
</protein>
<dbReference type="AlphaFoldDB" id="A0A5R8NP58"/>
<keyword evidence="2" id="KW-0560">Oxidoreductase</keyword>
<reference evidence="2 3" key="1">
    <citation type="submission" date="2019-05" db="EMBL/GenBank/DDBJ databases">
        <title>Genomes sequences of two Nocardia cyriacigeorgica environmental isolates, type strains Nocardia asteroides ATCC 19247 and Nocardia cyriacigeorgica DSM 44484.</title>
        <authorList>
            <person name="Vautrin F."/>
            <person name="Bergeron E."/>
            <person name="Dubost A."/>
            <person name="Abrouk D."/>
            <person name="Rodriguez Nava V."/>
            <person name="Pujic P."/>
        </authorList>
    </citation>
    <scope>NUCLEOTIDE SEQUENCE [LARGE SCALE GENOMIC DNA]</scope>
    <source>
        <strain evidence="2 3">EML 446</strain>
    </source>
</reference>
<evidence type="ECO:0000313" key="3">
    <source>
        <dbReference type="Proteomes" id="UP000306378"/>
    </source>
</evidence>
<name>A0A5R8NP58_9NOCA</name>
<dbReference type="InterPro" id="IPR012349">
    <property type="entry name" value="Split_barrel_FMN-bd"/>
</dbReference>
<dbReference type="NCBIfam" id="TIGR04023">
    <property type="entry name" value="PPOX_MSMEG_5819"/>
    <property type="match status" value="1"/>
</dbReference>
<comment type="caution">
    <text evidence="2">The sequence shown here is derived from an EMBL/GenBank/DDBJ whole genome shotgun (WGS) entry which is preliminary data.</text>
</comment>
<gene>
    <name evidence="2" type="ORF">FEK34_14085</name>
</gene>
<dbReference type="EMBL" id="VBUT01000005">
    <property type="protein sequence ID" value="TLF77458.1"/>
    <property type="molecule type" value="Genomic_DNA"/>
</dbReference>
<proteinExistence type="predicted"/>
<dbReference type="Gene3D" id="2.30.110.10">
    <property type="entry name" value="Electron Transport, Fmn-binding Protein, Chain A"/>
    <property type="match status" value="1"/>
</dbReference>
<dbReference type="InterPro" id="IPR024031">
    <property type="entry name" value="MSMEG_5819/OxyR"/>
</dbReference>
<dbReference type="GO" id="GO:0016491">
    <property type="term" value="F:oxidoreductase activity"/>
    <property type="evidence" value="ECO:0007669"/>
    <property type="project" value="UniProtKB-KW"/>
</dbReference>
<accession>A0A5R8NP58</accession>
<dbReference type="EC" id="1.-.-.-" evidence="2"/>
<dbReference type="SUPFAM" id="SSF50475">
    <property type="entry name" value="FMN-binding split barrel"/>
    <property type="match status" value="1"/>
</dbReference>
<feature type="domain" description="Pyridoxamine 5'-phosphate oxidase N-terminal" evidence="1">
    <location>
        <begin position="7"/>
        <end position="91"/>
    </location>
</feature>
<organism evidence="2 3">
    <name type="scientific">Nocardia cyriacigeorgica</name>
    <dbReference type="NCBI Taxonomy" id="135487"/>
    <lineage>
        <taxon>Bacteria</taxon>
        <taxon>Bacillati</taxon>
        <taxon>Actinomycetota</taxon>
        <taxon>Actinomycetes</taxon>
        <taxon>Mycobacteriales</taxon>
        <taxon>Nocardiaceae</taxon>
        <taxon>Nocardia</taxon>
    </lineage>
</organism>
<dbReference type="Proteomes" id="UP000306378">
    <property type="component" value="Unassembled WGS sequence"/>
</dbReference>
<dbReference type="RefSeq" id="WP_138448319.1">
    <property type="nucleotide sequence ID" value="NZ_VBUT01000005.1"/>
</dbReference>
<dbReference type="Pfam" id="PF01243">
    <property type="entry name" value="PNPOx_N"/>
    <property type="match status" value="1"/>
</dbReference>